<comment type="caution">
    <text evidence="2">The sequence shown here is derived from an EMBL/GenBank/DDBJ whole genome shotgun (WGS) entry which is preliminary data.</text>
</comment>
<dbReference type="AlphaFoldDB" id="A0A498JGD7"/>
<feature type="region of interest" description="Disordered" evidence="1">
    <location>
        <begin position="110"/>
        <end position="150"/>
    </location>
</feature>
<dbReference type="STRING" id="3750.A0A498JGD7"/>
<proteinExistence type="predicted"/>
<feature type="region of interest" description="Disordered" evidence="1">
    <location>
        <begin position="212"/>
        <end position="254"/>
    </location>
</feature>
<gene>
    <name evidence="2" type="ORF">DVH24_024593</name>
</gene>
<sequence length="282" mass="31190">MVFDFSFASNYDLQCEGVFGRWGLYVPTDVKVKQMKRAKSDCVTDRDSVVIAYEFKDKPSVLKAEDWDWVVVVFVLLRFSITCGVRAKIVNPWNVKIISLSRTSLPQPLASLSSPGLTRTESPSKRGSQRTPDPALRVRRHGVSSDNFRGNFRPNHGELAGFPASLTDFEAFSGQTTAMRWFSGRISGLLLPWQQATRPFPLPRALGPGFDAENKGDNGDLHTAYTGKGKGDDSESLMSPHSQTRSKSRAAARSDIITRRIKGRKLVVELTNQSGVTIPVGL</sequence>
<dbReference type="EMBL" id="RDQH01000333">
    <property type="protein sequence ID" value="RXH94909.1"/>
    <property type="molecule type" value="Genomic_DNA"/>
</dbReference>
<dbReference type="Proteomes" id="UP000290289">
    <property type="component" value="Chromosome 7"/>
</dbReference>
<accession>A0A498JGD7</accession>
<evidence type="ECO:0000256" key="1">
    <source>
        <dbReference type="SAM" id="MobiDB-lite"/>
    </source>
</evidence>
<organism evidence="2 3">
    <name type="scientific">Malus domestica</name>
    <name type="common">Apple</name>
    <name type="synonym">Pyrus malus</name>
    <dbReference type="NCBI Taxonomy" id="3750"/>
    <lineage>
        <taxon>Eukaryota</taxon>
        <taxon>Viridiplantae</taxon>
        <taxon>Streptophyta</taxon>
        <taxon>Embryophyta</taxon>
        <taxon>Tracheophyta</taxon>
        <taxon>Spermatophyta</taxon>
        <taxon>Magnoliopsida</taxon>
        <taxon>eudicotyledons</taxon>
        <taxon>Gunneridae</taxon>
        <taxon>Pentapetalae</taxon>
        <taxon>rosids</taxon>
        <taxon>fabids</taxon>
        <taxon>Rosales</taxon>
        <taxon>Rosaceae</taxon>
        <taxon>Amygdaloideae</taxon>
        <taxon>Maleae</taxon>
        <taxon>Malus</taxon>
    </lineage>
</organism>
<reference evidence="2 3" key="1">
    <citation type="submission" date="2018-10" db="EMBL/GenBank/DDBJ databases">
        <title>A high-quality apple genome assembly.</title>
        <authorList>
            <person name="Hu J."/>
        </authorList>
    </citation>
    <scope>NUCLEOTIDE SEQUENCE [LARGE SCALE GENOMIC DNA]</scope>
    <source>
        <strain evidence="3">cv. HFTH1</strain>
        <tissue evidence="2">Young leaf</tissue>
    </source>
</reference>
<evidence type="ECO:0000313" key="3">
    <source>
        <dbReference type="Proteomes" id="UP000290289"/>
    </source>
</evidence>
<feature type="compositionally biased region" description="Polar residues" evidence="1">
    <location>
        <begin position="119"/>
        <end position="131"/>
    </location>
</feature>
<keyword evidence="3" id="KW-1185">Reference proteome</keyword>
<evidence type="ECO:0000313" key="2">
    <source>
        <dbReference type="EMBL" id="RXH94909.1"/>
    </source>
</evidence>
<protein>
    <submittedName>
        <fullName evidence="2">Uncharacterized protein</fullName>
    </submittedName>
</protein>
<name>A0A498JGD7_MALDO</name>